<organism evidence="1 2">
    <name type="scientific">Phocaeicola vulgatus</name>
    <name type="common">Bacteroides vulgatus</name>
    <dbReference type="NCBI Taxonomy" id="821"/>
    <lineage>
        <taxon>Bacteria</taxon>
        <taxon>Pseudomonadati</taxon>
        <taxon>Bacteroidota</taxon>
        <taxon>Bacteroidia</taxon>
        <taxon>Bacteroidales</taxon>
        <taxon>Bacteroidaceae</taxon>
        <taxon>Phocaeicola</taxon>
    </lineage>
</organism>
<evidence type="ECO:0000313" key="1">
    <source>
        <dbReference type="EMBL" id="NVB76373.1"/>
    </source>
</evidence>
<feature type="non-terminal residue" evidence="1">
    <location>
        <position position="1"/>
    </location>
</feature>
<dbReference type="AlphaFoldDB" id="A0A7Y6PIC2"/>
<reference evidence="1 2" key="2">
    <citation type="submission" date="2020-07" db="EMBL/GenBank/DDBJ databases">
        <title>Bacterial metabolism rescues the inhibition of intestinal drug absorption by food and drug additives.</title>
        <authorList>
            <person name="Zou L."/>
            <person name="Spanogiannopoulos P."/>
            <person name="Chien H.-C."/>
            <person name="Pieper L.M."/>
            <person name="Cai W."/>
            <person name="Khuri N."/>
            <person name="Pottel J."/>
            <person name="Vora B."/>
            <person name="Ni Z."/>
            <person name="Tsakalozou E."/>
            <person name="Zhang W."/>
            <person name="Shoichet B.K."/>
            <person name="Giacomini K.M."/>
            <person name="Turnbaugh P.J."/>
        </authorList>
    </citation>
    <scope>NUCLEOTIDE SEQUENCE [LARGE SCALE GENOMIC DNA]</scope>
    <source>
        <strain evidence="1 2">B33</strain>
    </source>
</reference>
<dbReference type="RefSeq" id="WP_176350877.1">
    <property type="nucleotide sequence ID" value="NZ_JABWDJ010000408.1"/>
</dbReference>
<comment type="caution">
    <text evidence="1">The sequence shown here is derived from an EMBL/GenBank/DDBJ whole genome shotgun (WGS) entry which is preliminary data.</text>
</comment>
<evidence type="ECO:0008006" key="3">
    <source>
        <dbReference type="Google" id="ProtNLM"/>
    </source>
</evidence>
<gene>
    <name evidence="1" type="ORF">HUV05_23350</name>
</gene>
<sequence length="126" mass="13870">EMNKQLQKAVDVLKDTDENYIRTLARLNSTIGINTDYIKRNSDRYSQQKMTIGAYREEVKAAWIEIQNGNKSMQNMGIIARNAGMMLKTEMAPGLNKVGAGLKGWAAGYIGAQAVVSGVVALFTKL</sequence>
<dbReference type="Proteomes" id="UP000524321">
    <property type="component" value="Unassembled WGS sequence"/>
</dbReference>
<name>A0A7Y6PIC2_PHOVU</name>
<protein>
    <recommendedName>
        <fullName evidence="3">Phage tail tape measure protein</fullName>
    </recommendedName>
</protein>
<reference evidence="1 2" key="1">
    <citation type="submission" date="2020-04" db="EMBL/GenBank/DDBJ databases">
        <authorList>
            <person name="Pieper L."/>
        </authorList>
    </citation>
    <scope>NUCLEOTIDE SEQUENCE [LARGE SCALE GENOMIC DNA]</scope>
    <source>
        <strain evidence="1 2">B33</strain>
    </source>
</reference>
<accession>A0A7Y6PIC2</accession>
<evidence type="ECO:0000313" key="2">
    <source>
        <dbReference type="Proteomes" id="UP000524321"/>
    </source>
</evidence>
<feature type="non-terminal residue" evidence="1">
    <location>
        <position position="126"/>
    </location>
</feature>
<proteinExistence type="predicted"/>
<dbReference type="EMBL" id="JABWDJ010000408">
    <property type="protein sequence ID" value="NVB76373.1"/>
    <property type="molecule type" value="Genomic_DNA"/>
</dbReference>